<evidence type="ECO:0000256" key="1">
    <source>
        <dbReference type="ARBA" id="ARBA00004442"/>
    </source>
</evidence>
<evidence type="ECO:0000313" key="6">
    <source>
        <dbReference type="EMBL" id="NIR73989.1"/>
    </source>
</evidence>
<organism evidence="6 7">
    <name type="scientific">Candidatus Kutchimonas denitrificans</name>
    <dbReference type="NCBI Taxonomy" id="3056748"/>
    <lineage>
        <taxon>Bacteria</taxon>
        <taxon>Pseudomonadati</taxon>
        <taxon>Gemmatimonadota</taxon>
        <taxon>Gemmatimonadia</taxon>
        <taxon>Candidatus Palauibacterales</taxon>
        <taxon>Candidatus Palauibacteraceae</taxon>
        <taxon>Candidatus Kutchimonas</taxon>
    </lineage>
</organism>
<dbReference type="InterPro" id="IPR006664">
    <property type="entry name" value="OMP_bac"/>
</dbReference>
<sequence length="238" mass="24901">MNRVVTLVLGVLALAAIWAVCALASRGSIERDLASRSRSALADANIDWASVDASGRDLTLTGLAPSAAERARAGRVVSAVWGVRALQDETKLAPPEEVVAAEPEGVSEGEEPVAAPICDRADQIVAEIPAIRFPVGSTVLDAKSYGALDRVVALLDCPGLRIELVGHADSQGPSGMNRELSRWRAEAAREYLLSRGVGSGRLVVRGAGESEPVAPNTTAGGRALNRRLEVRLVEPEAG</sequence>
<dbReference type="Gene3D" id="3.30.1330.60">
    <property type="entry name" value="OmpA-like domain"/>
    <property type="match status" value="1"/>
</dbReference>
<evidence type="ECO:0000313" key="7">
    <source>
        <dbReference type="Proteomes" id="UP000702544"/>
    </source>
</evidence>
<accession>A0AAE4Z565</accession>
<dbReference type="InterPro" id="IPR050330">
    <property type="entry name" value="Bact_OuterMem_StrucFunc"/>
</dbReference>
<comment type="caution">
    <text evidence="6">The sequence shown here is derived from an EMBL/GenBank/DDBJ whole genome shotgun (WGS) entry which is preliminary data.</text>
</comment>
<keyword evidence="2 4" id="KW-0472">Membrane</keyword>
<evidence type="ECO:0000256" key="3">
    <source>
        <dbReference type="ARBA" id="ARBA00023237"/>
    </source>
</evidence>
<evidence type="ECO:0000256" key="4">
    <source>
        <dbReference type="PROSITE-ProRule" id="PRU00473"/>
    </source>
</evidence>
<dbReference type="Pfam" id="PF04972">
    <property type="entry name" value="BON"/>
    <property type="match status" value="1"/>
</dbReference>
<protein>
    <submittedName>
        <fullName evidence="6">OmpA family protein</fullName>
    </submittedName>
</protein>
<keyword evidence="3" id="KW-0998">Cell outer membrane</keyword>
<dbReference type="InterPro" id="IPR007055">
    <property type="entry name" value="BON_dom"/>
</dbReference>
<proteinExistence type="predicted"/>
<dbReference type="InterPro" id="IPR006665">
    <property type="entry name" value="OmpA-like"/>
</dbReference>
<dbReference type="PRINTS" id="PR01021">
    <property type="entry name" value="OMPADOMAIN"/>
</dbReference>
<dbReference type="CDD" id="cd07185">
    <property type="entry name" value="OmpA_C-like"/>
    <property type="match status" value="1"/>
</dbReference>
<dbReference type="PANTHER" id="PTHR30329:SF21">
    <property type="entry name" value="LIPOPROTEIN YIAD-RELATED"/>
    <property type="match status" value="1"/>
</dbReference>
<evidence type="ECO:0000256" key="2">
    <source>
        <dbReference type="ARBA" id="ARBA00023136"/>
    </source>
</evidence>
<dbReference type="AlphaFoldDB" id="A0AAE4Z565"/>
<feature type="domain" description="OmpA-like" evidence="5">
    <location>
        <begin position="120"/>
        <end position="236"/>
    </location>
</feature>
<evidence type="ECO:0000259" key="5">
    <source>
        <dbReference type="PROSITE" id="PS51123"/>
    </source>
</evidence>
<gene>
    <name evidence="6" type="ORF">GWO12_02560</name>
</gene>
<dbReference type="SUPFAM" id="SSF103088">
    <property type="entry name" value="OmpA-like"/>
    <property type="match status" value="1"/>
</dbReference>
<dbReference type="PANTHER" id="PTHR30329">
    <property type="entry name" value="STATOR ELEMENT OF FLAGELLAR MOTOR COMPLEX"/>
    <property type="match status" value="1"/>
</dbReference>
<dbReference type="EMBL" id="JAACAK010000018">
    <property type="protein sequence ID" value="NIR73989.1"/>
    <property type="molecule type" value="Genomic_DNA"/>
</dbReference>
<dbReference type="GO" id="GO:0009279">
    <property type="term" value="C:cell outer membrane"/>
    <property type="evidence" value="ECO:0007669"/>
    <property type="project" value="UniProtKB-SubCell"/>
</dbReference>
<name>A0AAE4Z565_9BACT</name>
<dbReference type="Proteomes" id="UP000702544">
    <property type="component" value="Unassembled WGS sequence"/>
</dbReference>
<comment type="subcellular location">
    <subcellularLocation>
        <location evidence="1">Cell outer membrane</location>
    </subcellularLocation>
</comment>
<reference evidence="6 7" key="1">
    <citation type="submission" date="2020-01" db="EMBL/GenBank/DDBJ databases">
        <title>Genomes assembled from Gulf of Kutch pelagic sediment metagenomes.</title>
        <authorList>
            <person name="Chandrashekar M."/>
            <person name="Mahajan M.S."/>
            <person name="Dave K.J."/>
            <person name="Vatsa P."/>
            <person name="Nathani N.M."/>
        </authorList>
    </citation>
    <scope>NUCLEOTIDE SEQUENCE [LARGE SCALE GENOMIC DNA]</scope>
    <source>
        <strain evidence="6">KS3-K002</strain>
    </source>
</reference>
<dbReference type="PROSITE" id="PS51123">
    <property type="entry name" value="OMPA_2"/>
    <property type="match status" value="1"/>
</dbReference>
<dbReference type="InterPro" id="IPR036737">
    <property type="entry name" value="OmpA-like_sf"/>
</dbReference>
<dbReference type="Pfam" id="PF00691">
    <property type="entry name" value="OmpA"/>
    <property type="match status" value="1"/>
</dbReference>